<protein>
    <submittedName>
        <fullName evidence="4">5-amino-6-(5-phospho-D-ribitylamino)uracil phosphatase YigB</fullName>
        <ecNumber evidence="4">3.1.3.104</ecNumber>
    </submittedName>
</protein>
<dbReference type="Proteomes" id="UP001589645">
    <property type="component" value="Unassembled WGS sequence"/>
</dbReference>
<dbReference type="Pfam" id="PF00702">
    <property type="entry name" value="Hydrolase"/>
    <property type="match status" value="1"/>
</dbReference>
<dbReference type="InterPro" id="IPR006439">
    <property type="entry name" value="HAD-SF_hydro_IA"/>
</dbReference>
<sequence length="238" mass="27094">MRYYRQLKPIYAMSFDLDDTLYDNRPIIRQVEQGVVAWLHQQHPVTATQSPEWWQALKLSVADATPEVKHDVSEWRYQQIFQGLKLLGYDDLKAKQAAEQALSLVLDMRSDFEVPSTTHQVMASLAKKVPLIGITNGNVDAKRIGLSPYFQQVFRAGPDGRAKPYSDLFQQAQQVLNLPPQNILHVGDHLRTDVSGARNNGFMACWFNDQGRTLRHATKARVLPDIEIVELSELLELV</sequence>
<dbReference type="PANTHER" id="PTHR46470:SF4">
    <property type="entry name" value="5-AMINO-6-(5-PHOSPHO-D-RIBITYLAMINO)URACIL PHOSPHATASE YIGB"/>
    <property type="match status" value="1"/>
</dbReference>
<comment type="cofactor">
    <cofactor evidence="1">
        <name>Mg(2+)</name>
        <dbReference type="ChEBI" id="CHEBI:18420"/>
    </cofactor>
</comment>
<dbReference type="EC" id="3.1.3.104" evidence="4"/>
<keyword evidence="3" id="KW-0460">Magnesium</keyword>
<dbReference type="InterPro" id="IPR051400">
    <property type="entry name" value="HAD-like_hydrolase"/>
</dbReference>
<dbReference type="InterPro" id="IPR036412">
    <property type="entry name" value="HAD-like_sf"/>
</dbReference>
<keyword evidence="2 4" id="KW-0378">Hydrolase</keyword>
<comment type="caution">
    <text evidence="4">The sequence shown here is derived from an EMBL/GenBank/DDBJ whole genome shotgun (WGS) entry which is preliminary data.</text>
</comment>
<dbReference type="RefSeq" id="WP_390197117.1">
    <property type="nucleotide sequence ID" value="NZ_JBHMEP010000013.1"/>
</dbReference>
<dbReference type="Gene3D" id="3.40.50.1000">
    <property type="entry name" value="HAD superfamily/HAD-like"/>
    <property type="match status" value="1"/>
</dbReference>
<dbReference type="SUPFAM" id="SSF56784">
    <property type="entry name" value="HAD-like"/>
    <property type="match status" value="1"/>
</dbReference>
<name>A0ABV5HUP8_9VIBR</name>
<organism evidence="4 5">
    <name type="scientific">Vibrio olivae</name>
    <dbReference type="NCBI Taxonomy" id="1243002"/>
    <lineage>
        <taxon>Bacteria</taxon>
        <taxon>Pseudomonadati</taxon>
        <taxon>Pseudomonadota</taxon>
        <taxon>Gammaproteobacteria</taxon>
        <taxon>Vibrionales</taxon>
        <taxon>Vibrionaceae</taxon>
        <taxon>Vibrio</taxon>
    </lineage>
</organism>
<dbReference type="EMBL" id="JBHMEP010000013">
    <property type="protein sequence ID" value="MFB9137457.1"/>
    <property type="molecule type" value="Genomic_DNA"/>
</dbReference>
<keyword evidence="5" id="KW-1185">Reference proteome</keyword>
<dbReference type="PANTHER" id="PTHR46470">
    <property type="entry name" value="N-ACYLNEURAMINATE-9-PHOSPHATASE"/>
    <property type="match status" value="1"/>
</dbReference>
<reference evidence="4 5" key="1">
    <citation type="submission" date="2024-09" db="EMBL/GenBank/DDBJ databases">
        <authorList>
            <person name="Sun Q."/>
            <person name="Mori K."/>
        </authorList>
    </citation>
    <scope>NUCLEOTIDE SEQUENCE [LARGE SCALE GENOMIC DNA]</scope>
    <source>
        <strain evidence="4 5">CECT 8064</strain>
    </source>
</reference>
<accession>A0ABV5HUP8</accession>
<dbReference type="NCBIfam" id="TIGR01549">
    <property type="entry name" value="HAD-SF-IA-v1"/>
    <property type="match status" value="1"/>
</dbReference>
<evidence type="ECO:0000313" key="4">
    <source>
        <dbReference type="EMBL" id="MFB9137457.1"/>
    </source>
</evidence>
<dbReference type="SFLD" id="SFLDG01129">
    <property type="entry name" value="C1.5:_HAD__Beta-PGM__Phosphata"/>
    <property type="match status" value="1"/>
</dbReference>
<gene>
    <name evidence="4" type="primary">yigB</name>
    <name evidence="4" type="ORF">ACFFUV_21070</name>
</gene>
<evidence type="ECO:0000256" key="2">
    <source>
        <dbReference type="ARBA" id="ARBA00022801"/>
    </source>
</evidence>
<dbReference type="Gene3D" id="1.20.120.1600">
    <property type="match status" value="1"/>
</dbReference>
<dbReference type="SFLD" id="SFLDS00003">
    <property type="entry name" value="Haloacid_Dehalogenase"/>
    <property type="match status" value="1"/>
</dbReference>
<dbReference type="InterPro" id="IPR023214">
    <property type="entry name" value="HAD_sf"/>
</dbReference>
<evidence type="ECO:0000313" key="5">
    <source>
        <dbReference type="Proteomes" id="UP001589645"/>
    </source>
</evidence>
<proteinExistence type="predicted"/>
<evidence type="ECO:0000256" key="3">
    <source>
        <dbReference type="ARBA" id="ARBA00022842"/>
    </source>
</evidence>
<dbReference type="GO" id="GO:0043726">
    <property type="term" value="F:5-amino-6-(5-phosphoribitylamino)uracil phosphatase activity"/>
    <property type="evidence" value="ECO:0007669"/>
    <property type="project" value="UniProtKB-EC"/>
</dbReference>
<dbReference type="NCBIfam" id="NF008018">
    <property type="entry name" value="PRK10748.1"/>
    <property type="match status" value="1"/>
</dbReference>
<evidence type="ECO:0000256" key="1">
    <source>
        <dbReference type="ARBA" id="ARBA00001946"/>
    </source>
</evidence>